<feature type="transmembrane region" description="Helical" evidence="9">
    <location>
        <begin position="330"/>
        <end position="355"/>
    </location>
</feature>
<feature type="transmembrane region" description="Helical" evidence="9">
    <location>
        <begin position="179"/>
        <end position="197"/>
    </location>
</feature>
<accession>A0A6J3LR94</accession>
<feature type="transmembrane region" description="Helical" evidence="9">
    <location>
        <begin position="39"/>
        <end position="59"/>
    </location>
</feature>
<dbReference type="OrthoDB" id="10254418at2759"/>
<evidence type="ECO:0000256" key="6">
    <source>
        <dbReference type="ARBA" id="ARBA00022989"/>
    </source>
</evidence>
<dbReference type="GeneID" id="54364962"/>
<keyword evidence="4" id="KW-0997">Cell inner membrane</keyword>
<dbReference type="Pfam" id="PF04143">
    <property type="entry name" value="Sulf_transp"/>
    <property type="match status" value="1"/>
</dbReference>
<dbReference type="GO" id="GO:0005886">
    <property type="term" value="C:plasma membrane"/>
    <property type="evidence" value="ECO:0007669"/>
    <property type="project" value="UniProtKB-SubCell"/>
</dbReference>
<dbReference type="PANTHER" id="PTHR30574:SF1">
    <property type="entry name" value="SULPHUR TRANSPORT DOMAIN-CONTAINING PROTEIN"/>
    <property type="match status" value="1"/>
</dbReference>
<sequence>MIFDAVSSAAAGSVFGAALLASGVHHPAIIQEQFRLNNFRMLHTFTIAMGSGAIAMLALKLRGSPSPRQHVRSNTPLGTRLGQYDGNLIGGAILGVGMALTGACPGTMIVQLADSGTYWSFGSVQLTLLGALTGAVLHALFSRQLKRSCDRDVYSDPASAPKPSPSKPTLSDVTGMSEAAVYVAFGTAIAAILRYTPVIADGNAMTTPIVGGLIIGLAQVSSLLLTGGLVGVSTSYEQAARYVLNAFGISGIEKPRWPPRAIVFSAGIFAGALGLSKSGLRTETAASLINRDLLSTAALPSWQAFLGGLAVVFGARTAGGCTSGHGLSGLASLSFSSFLTVAAIFGAGIGTTLLMDRI</sequence>
<evidence type="ECO:0000256" key="1">
    <source>
        <dbReference type="ARBA" id="ARBA00004429"/>
    </source>
</evidence>
<evidence type="ECO:0000256" key="8">
    <source>
        <dbReference type="SAM" id="MobiDB-lite"/>
    </source>
</evidence>
<feature type="transmembrane region" description="Helical" evidence="9">
    <location>
        <begin position="88"/>
        <end position="112"/>
    </location>
</feature>
<evidence type="ECO:0000256" key="3">
    <source>
        <dbReference type="ARBA" id="ARBA00022475"/>
    </source>
</evidence>
<evidence type="ECO:0000256" key="9">
    <source>
        <dbReference type="SAM" id="Phobius"/>
    </source>
</evidence>
<name>A0A6J3LR94_9PEZI</name>
<evidence type="ECO:0008006" key="12">
    <source>
        <dbReference type="Google" id="ProtNLM"/>
    </source>
</evidence>
<evidence type="ECO:0000313" key="11">
    <source>
        <dbReference type="RefSeq" id="XP_033454830.1"/>
    </source>
</evidence>
<evidence type="ECO:0000256" key="4">
    <source>
        <dbReference type="ARBA" id="ARBA00022519"/>
    </source>
</evidence>
<feature type="transmembrane region" description="Helical" evidence="9">
    <location>
        <begin position="118"/>
        <end position="141"/>
    </location>
</feature>
<evidence type="ECO:0000256" key="2">
    <source>
        <dbReference type="ARBA" id="ARBA00022448"/>
    </source>
</evidence>
<keyword evidence="5 9" id="KW-0812">Transmembrane</keyword>
<evidence type="ECO:0000256" key="7">
    <source>
        <dbReference type="ARBA" id="ARBA00023136"/>
    </source>
</evidence>
<reference evidence="11" key="2">
    <citation type="submission" date="2020-04" db="EMBL/GenBank/DDBJ databases">
        <authorList>
            <consortium name="NCBI Genome Project"/>
        </authorList>
    </citation>
    <scope>NUCLEOTIDE SEQUENCE</scope>
    <source>
        <strain evidence="11">CBS 342.82</strain>
    </source>
</reference>
<dbReference type="PANTHER" id="PTHR30574">
    <property type="entry name" value="INNER MEMBRANE PROTEIN YEDE"/>
    <property type="match status" value="1"/>
</dbReference>
<proteinExistence type="predicted"/>
<keyword evidence="7 9" id="KW-0472">Membrane</keyword>
<feature type="transmembrane region" description="Helical" evidence="9">
    <location>
        <begin position="300"/>
        <end position="318"/>
    </location>
</feature>
<reference evidence="11" key="1">
    <citation type="submission" date="2020-01" db="EMBL/GenBank/DDBJ databases">
        <authorList>
            <consortium name="DOE Joint Genome Institute"/>
            <person name="Haridas S."/>
            <person name="Albert R."/>
            <person name="Binder M."/>
            <person name="Bloem J."/>
            <person name="Labutti K."/>
            <person name="Salamov A."/>
            <person name="Andreopoulos B."/>
            <person name="Baker S.E."/>
            <person name="Barry K."/>
            <person name="Bills G."/>
            <person name="Bluhm B.H."/>
            <person name="Cannon C."/>
            <person name="Castanera R."/>
            <person name="Culley D.E."/>
            <person name="Daum C."/>
            <person name="Ezra D."/>
            <person name="Gonzalez J.B."/>
            <person name="Henrissat B."/>
            <person name="Kuo A."/>
            <person name="Liang C."/>
            <person name="Lipzen A."/>
            <person name="Lutzoni F."/>
            <person name="Magnuson J."/>
            <person name="Mondo S."/>
            <person name="Nolan M."/>
            <person name="Ohm R."/>
            <person name="Pangilinan J."/>
            <person name="Park H.-J."/>
            <person name="Ramirez L."/>
            <person name="Alfaro M."/>
            <person name="Sun H."/>
            <person name="Tritt A."/>
            <person name="Yoshinaga Y."/>
            <person name="Zwiers L.-H."/>
            <person name="Turgeon B.G."/>
            <person name="Goodwin S.B."/>
            <person name="Spatafora J.W."/>
            <person name="Crous P.W."/>
            <person name="Grigoriev I.V."/>
        </authorList>
    </citation>
    <scope>NUCLEOTIDE SEQUENCE</scope>
    <source>
        <strain evidence="11">CBS 342.82</strain>
    </source>
</reference>
<evidence type="ECO:0000256" key="5">
    <source>
        <dbReference type="ARBA" id="ARBA00022692"/>
    </source>
</evidence>
<dbReference type="RefSeq" id="XP_033454830.1">
    <property type="nucleotide sequence ID" value="XM_033607162.1"/>
</dbReference>
<keyword evidence="2" id="KW-0813">Transport</keyword>
<dbReference type="Proteomes" id="UP000504637">
    <property type="component" value="Unplaced"/>
</dbReference>
<comment type="subcellular location">
    <subcellularLocation>
        <location evidence="1">Cell inner membrane</location>
        <topology evidence="1">Multi-pass membrane protein</topology>
    </subcellularLocation>
</comment>
<feature type="transmembrane region" description="Helical" evidence="9">
    <location>
        <begin position="209"/>
        <end position="232"/>
    </location>
</feature>
<protein>
    <recommendedName>
        <fullName evidence="12">Sulphur transport domain-containing protein</fullName>
    </recommendedName>
</protein>
<dbReference type="AlphaFoldDB" id="A0A6J3LR94"/>
<dbReference type="InterPro" id="IPR007272">
    <property type="entry name" value="Sulf_transp_TsuA/YedE"/>
</dbReference>
<keyword evidence="10" id="KW-1185">Reference proteome</keyword>
<keyword evidence="3" id="KW-1003">Cell membrane</keyword>
<reference evidence="11" key="3">
    <citation type="submission" date="2025-08" db="UniProtKB">
        <authorList>
            <consortium name="RefSeq"/>
        </authorList>
    </citation>
    <scope>IDENTIFICATION</scope>
    <source>
        <strain evidence="11">CBS 342.82</strain>
    </source>
</reference>
<gene>
    <name evidence="11" type="ORF">K489DRAFT_405535</name>
</gene>
<organism evidence="11">
    <name type="scientific">Dissoconium aciculare CBS 342.82</name>
    <dbReference type="NCBI Taxonomy" id="1314786"/>
    <lineage>
        <taxon>Eukaryota</taxon>
        <taxon>Fungi</taxon>
        <taxon>Dikarya</taxon>
        <taxon>Ascomycota</taxon>
        <taxon>Pezizomycotina</taxon>
        <taxon>Dothideomycetes</taxon>
        <taxon>Dothideomycetidae</taxon>
        <taxon>Mycosphaerellales</taxon>
        <taxon>Dissoconiaceae</taxon>
        <taxon>Dissoconium</taxon>
    </lineage>
</organism>
<evidence type="ECO:0000313" key="10">
    <source>
        <dbReference type="Proteomes" id="UP000504637"/>
    </source>
</evidence>
<keyword evidence="6 9" id="KW-1133">Transmembrane helix</keyword>
<feature type="region of interest" description="Disordered" evidence="8">
    <location>
        <begin position="152"/>
        <end position="172"/>
    </location>
</feature>